<dbReference type="Proteomes" id="UP000267159">
    <property type="component" value="Unassembled WGS sequence"/>
</dbReference>
<dbReference type="Pfam" id="PF03477">
    <property type="entry name" value="ATP-cone"/>
    <property type="match status" value="1"/>
</dbReference>
<dbReference type="AlphaFoldDB" id="A0A3L7Z8L1"/>
<dbReference type="InterPro" id="IPR005144">
    <property type="entry name" value="ATP-cone_dom"/>
</dbReference>
<dbReference type="Gene3D" id="3.20.70.20">
    <property type="match status" value="1"/>
</dbReference>
<dbReference type="Pfam" id="PF13597">
    <property type="entry name" value="NRDD"/>
    <property type="match status" value="1"/>
</dbReference>
<evidence type="ECO:0000313" key="5">
    <source>
        <dbReference type="EMBL" id="RLT81840.1"/>
    </source>
</evidence>
<accession>A0A3L7Z8L1</accession>
<dbReference type="GO" id="GO:0008998">
    <property type="term" value="F:ribonucleoside-triphosphate reductase (thioredoxin) activity"/>
    <property type="evidence" value="ECO:0007669"/>
    <property type="project" value="InterPro"/>
</dbReference>
<gene>
    <name evidence="5" type="ORF">D7Y07_00275</name>
</gene>
<keyword evidence="1 3" id="KW-0547">Nucleotide-binding</keyword>
<name>A0A3L7Z8L1_9BACE</name>
<dbReference type="GO" id="GO:0004748">
    <property type="term" value="F:ribonucleoside-diphosphate reductase activity, thioredoxin disulfide as acceptor"/>
    <property type="evidence" value="ECO:0007669"/>
    <property type="project" value="TreeGrafter"/>
</dbReference>
<comment type="caution">
    <text evidence="5">The sequence shown here is derived from an EMBL/GenBank/DDBJ whole genome shotgun (WGS) entry which is preliminary data.</text>
</comment>
<organism evidence="5 6">
    <name type="scientific">Bacteroides acidifaciens</name>
    <dbReference type="NCBI Taxonomy" id="85831"/>
    <lineage>
        <taxon>Bacteria</taxon>
        <taxon>Pseudomonadati</taxon>
        <taxon>Bacteroidota</taxon>
        <taxon>Bacteroidia</taxon>
        <taxon>Bacteroidales</taxon>
        <taxon>Bacteroidaceae</taxon>
        <taxon>Bacteroides</taxon>
    </lineage>
</organism>
<evidence type="ECO:0000256" key="3">
    <source>
        <dbReference type="PROSITE-ProRule" id="PRU00492"/>
    </source>
</evidence>
<evidence type="ECO:0000313" key="6">
    <source>
        <dbReference type="Proteomes" id="UP000267159"/>
    </source>
</evidence>
<dbReference type="RefSeq" id="WP_121765000.1">
    <property type="nucleotide sequence ID" value="NZ_RAZM01000001.1"/>
</dbReference>
<evidence type="ECO:0000259" key="4">
    <source>
        <dbReference type="PROSITE" id="PS51161"/>
    </source>
</evidence>
<dbReference type="InterPro" id="IPR012833">
    <property type="entry name" value="NrdD"/>
</dbReference>
<feature type="domain" description="ATP-cone" evidence="4">
    <location>
        <begin position="1"/>
        <end position="90"/>
    </location>
</feature>
<dbReference type="PANTHER" id="PTHR21075">
    <property type="entry name" value="ANAEROBIC RIBONUCLEOSIDE-TRIPHOSPHATE REDUCTASE"/>
    <property type="match status" value="1"/>
</dbReference>
<keyword evidence="2 3" id="KW-0067">ATP-binding</keyword>
<dbReference type="GO" id="GO:0006260">
    <property type="term" value="P:DNA replication"/>
    <property type="evidence" value="ECO:0007669"/>
    <property type="project" value="InterPro"/>
</dbReference>
<evidence type="ECO:0000256" key="1">
    <source>
        <dbReference type="ARBA" id="ARBA00022741"/>
    </source>
</evidence>
<evidence type="ECO:0000256" key="2">
    <source>
        <dbReference type="ARBA" id="ARBA00022840"/>
    </source>
</evidence>
<dbReference type="SUPFAM" id="SSF51998">
    <property type="entry name" value="PFL-like glycyl radical enzymes"/>
    <property type="match status" value="1"/>
</dbReference>
<proteinExistence type="predicted"/>
<dbReference type="GO" id="GO:0009265">
    <property type="term" value="P:2'-deoxyribonucleotide biosynthetic process"/>
    <property type="evidence" value="ECO:0007669"/>
    <property type="project" value="TreeGrafter"/>
</dbReference>
<dbReference type="EMBL" id="RAZM01000001">
    <property type="protein sequence ID" value="RLT81840.1"/>
    <property type="molecule type" value="Genomic_DNA"/>
</dbReference>
<dbReference type="PANTHER" id="PTHR21075:SF0">
    <property type="entry name" value="ANAEROBIC RIBONUCLEOSIDE-TRIPHOSPHATE REDUCTASE"/>
    <property type="match status" value="1"/>
</dbReference>
<protein>
    <submittedName>
        <fullName evidence="5">Anaerobic ribonucleoside-triphosphate reductase</fullName>
    </submittedName>
</protein>
<reference evidence="5 6" key="1">
    <citation type="submission" date="2018-09" db="EMBL/GenBank/DDBJ databases">
        <title>Murine metabolic-syndrome-specific gut microbial biobank.</title>
        <authorList>
            <person name="Liu C."/>
        </authorList>
    </citation>
    <scope>NUCLEOTIDE SEQUENCE [LARGE SCALE GENOMIC DNA]</scope>
    <source>
        <strain evidence="5 6">0.1X-D8-26</strain>
    </source>
</reference>
<sequence length="735" mass="83925">MKVQKRTGQIVDFDLEKIENAIKKAFNSKQVEYDPAIVESVDKLISLTYTNVPVSVETIQDYVERALMQFGYYDIAKTFILYREQRKSTRFVKERIDYMNQYSQSTDNAASSSETDGNANVTMKNVANLEGEVYKTTNRIIQRQRMKDELNILFPEVAKQYETDLDNHIIYTHDEASTPVLKQYCMAVSLYPLLTEGVGNIDGVTPSEPNDLQSFSGQITNLIFLLSSQCKGAVAVGEYFIALNYYVVKEFGDKWYEKLDCEASSPHCLIKRTVRDNILKAFKQFVWGVNQPAGNRSYQSPFTNISYYDHTYFTSLFGEFCYPDGSKPEWIAIDTLQRMFMKWFNQIRLKQVLTFPVETFAMVHNGDDIIDQNYKQFCAEMYAEGHSFFTYISDSADSLASCCRLRNELAENTFSPTSGLTGVMTGSCNVITLNINRIVQDWALTHTLNGAPLTKGKQLENIGNPLRVTTIENDLKNYLVGILKRVYKYHIAFKTMLYDLEDKGMFAASNGGYIHISKLYSTIGINGLNEAARFLGMKVSNNPEYIEFLQLILGTIKEQNKLHSIHDRKRPFLFNSEVVPAEGLGGKNYKWDKEDGYVVPEDENLYNSYFYNAHDNTSVLDKFVLHGHQTYQYTDGGSAAHINLEDHLSKEQYLKLIDFAIANGTNYFTFNIPNSKCEDCGKIIKRPIDTCPCCGSHNITQYTRVIGYLRPTKAFGSDRQQEARNRIYSDGKSQV</sequence>
<dbReference type="GO" id="GO:0031250">
    <property type="term" value="C:anaerobic ribonucleoside-triphosphate reductase complex"/>
    <property type="evidence" value="ECO:0007669"/>
    <property type="project" value="TreeGrafter"/>
</dbReference>
<dbReference type="PROSITE" id="PS51161">
    <property type="entry name" value="ATP_CONE"/>
    <property type="match status" value="1"/>
</dbReference>
<dbReference type="GO" id="GO:0005524">
    <property type="term" value="F:ATP binding"/>
    <property type="evidence" value="ECO:0007669"/>
    <property type="project" value="UniProtKB-UniRule"/>
</dbReference>